<name>A0ABQ4P7C2_9GAMM</name>
<dbReference type="RefSeq" id="WP_220780300.1">
    <property type="nucleotide sequence ID" value="NZ_BPEY01000015.1"/>
</dbReference>
<proteinExistence type="predicted"/>
<evidence type="ECO:0000313" key="1">
    <source>
        <dbReference type="EMBL" id="GIU43429.1"/>
    </source>
</evidence>
<evidence type="ECO:0008006" key="3">
    <source>
        <dbReference type="Google" id="ProtNLM"/>
    </source>
</evidence>
<gene>
    <name evidence="1" type="ORF">TUM4438_12330</name>
</gene>
<organism evidence="1 2">
    <name type="scientific">Shewanella sairae</name>
    <dbReference type="NCBI Taxonomy" id="190310"/>
    <lineage>
        <taxon>Bacteria</taxon>
        <taxon>Pseudomonadati</taxon>
        <taxon>Pseudomonadota</taxon>
        <taxon>Gammaproteobacteria</taxon>
        <taxon>Alteromonadales</taxon>
        <taxon>Shewanellaceae</taxon>
        <taxon>Shewanella</taxon>
    </lineage>
</organism>
<comment type="caution">
    <text evidence="1">The sequence shown here is derived from an EMBL/GenBank/DDBJ whole genome shotgun (WGS) entry which is preliminary data.</text>
</comment>
<evidence type="ECO:0000313" key="2">
    <source>
        <dbReference type="Proteomes" id="UP000887104"/>
    </source>
</evidence>
<keyword evidence="2" id="KW-1185">Reference proteome</keyword>
<protein>
    <recommendedName>
        <fullName evidence="3">Cytoplasmic protein</fullName>
    </recommendedName>
</protein>
<dbReference type="EMBL" id="BPEY01000015">
    <property type="protein sequence ID" value="GIU43429.1"/>
    <property type="molecule type" value="Genomic_DNA"/>
</dbReference>
<reference evidence="1" key="1">
    <citation type="submission" date="2021-05" db="EMBL/GenBank/DDBJ databases">
        <title>Molecular characterization for Shewanella algae harboring chromosomal blaOXA-55-like strains isolated from clinical and environment sample.</title>
        <authorList>
            <person name="Ohama Y."/>
            <person name="Aoki K."/>
            <person name="Harada S."/>
            <person name="Moriya K."/>
            <person name="Ishii Y."/>
            <person name="Tateda K."/>
        </authorList>
    </citation>
    <scope>NUCLEOTIDE SEQUENCE</scope>
    <source>
        <strain evidence="1">JCM 11563</strain>
    </source>
</reference>
<accession>A0ABQ4P7C2</accession>
<sequence length="65" mass="6655">MAVTISSANLQPNMSHGDVGVKVAQMAKDQQKVEGDIAMQLISAAVPEAPKAPVGNTGHNINTTA</sequence>
<dbReference type="Proteomes" id="UP000887104">
    <property type="component" value="Unassembled WGS sequence"/>
</dbReference>